<dbReference type="AlphaFoldDB" id="A0A1T5AY60"/>
<evidence type="ECO:0000259" key="1">
    <source>
        <dbReference type="Pfam" id="PF03118"/>
    </source>
</evidence>
<gene>
    <name evidence="2" type="ORF">SAMN05660841_00274</name>
</gene>
<dbReference type="STRING" id="1513896.SAMN05660841_00274"/>
<accession>A0A1T5AY60</accession>
<keyword evidence="3" id="KW-1185">Reference proteome</keyword>
<evidence type="ECO:0000313" key="2">
    <source>
        <dbReference type="EMBL" id="SKB39759.1"/>
    </source>
</evidence>
<dbReference type="GO" id="GO:0003677">
    <property type="term" value="F:DNA binding"/>
    <property type="evidence" value="ECO:0007669"/>
    <property type="project" value="InterPro"/>
</dbReference>
<dbReference type="GO" id="GO:0003899">
    <property type="term" value="F:DNA-directed RNA polymerase activity"/>
    <property type="evidence" value="ECO:0007669"/>
    <property type="project" value="InterPro"/>
</dbReference>
<dbReference type="Gene3D" id="1.10.150.20">
    <property type="entry name" value="5' to 3' exonuclease, C-terminal subdomain"/>
    <property type="match status" value="1"/>
</dbReference>
<sequence length="95" mass="10566">MPKGTLRTCPDGHAYYKSSDCPVCPQCEAAKKPQSGFLSTLSAPARRALTDNGINTLQQLSNYSEKELLQLHGFGKRSIPKLQQALEKENLDFKR</sequence>
<organism evidence="2 3">
    <name type="scientific">Sphingobacterium nematocida</name>
    <dbReference type="NCBI Taxonomy" id="1513896"/>
    <lineage>
        <taxon>Bacteria</taxon>
        <taxon>Pseudomonadati</taxon>
        <taxon>Bacteroidota</taxon>
        <taxon>Sphingobacteriia</taxon>
        <taxon>Sphingobacteriales</taxon>
        <taxon>Sphingobacteriaceae</taxon>
        <taxon>Sphingobacterium</taxon>
    </lineage>
</organism>
<dbReference type="Proteomes" id="UP000190150">
    <property type="component" value="Unassembled WGS sequence"/>
</dbReference>
<dbReference type="Pfam" id="PF03118">
    <property type="entry name" value="RNA_pol_A_CTD"/>
    <property type="match status" value="1"/>
</dbReference>
<dbReference type="GO" id="GO:0006351">
    <property type="term" value="P:DNA-templated transcription"/>
    <property type="evidence" value="ECO:0007669"/>
    <property type="project" value="InterPro"/>
</dbReference>
<dbReference type="SUPFAM" id="SSF47789">
    <property type="entry name" value="C-terminal domain of RNA polymerase alpha subunit"/>
    <property type="match status" value="1"/>
</dbReference>
<reference evidence="3" key="1">
    <citation type="submission" date="2017-02" db="EMBL/GenBank/DDBJ databases">
        <authorList>
            <person name="Varghese N."/>
            <person name="Submissions S."/>
        </authorList>
    </citation>
    <scope>NUCLEOTIDE SEQUENCE [LARGE SCALE GENOMIC DNA]</scope>
    <source>
        <strain evidence="3">DSM 24091</strain>
    </source>
</reference>
<name>A0A1T5AY60_9SPHI</name>
<proteinExistence type="predicted"/>
<feature type="domain" description="RNA polymerase alpha subunit C-terminal" evidence="1">
    <location>
        <begin position="41"/>
        <end position="88"/>
    </location>
</feature>
<protein>
    <submittedName>
        <fullName evidence="2">RNA polymerase, alpha chain C terminal domain</fullName>
    </submittedName>
</protein>
<dbReference type="EMBL" id="FUZF01000001">
    <property type="protein sequence ID" value="SKB39759.1"/>
    <property type="molecule type" value="Genomic_DNA"/>
</dbReference>
<dbReference type="NCBIfam" id="NF005841">
    <property type="entry name" value="PRK07758.1"/>
    <property type="match status" value="1"/>
</dbReference>
<dbReference type="InterPro" id="IPR011260">
    <property type="entry name" value="RNAP_asu_C"/>
</dbReference>
<evidence type="ECO:0000313" key="3">
    <source>
        <dbReference type="Proteomes" id="UP000190150"/>
    </source>
</evidence>